<keyword evidence="2" id="KW-1185">Reference proteome</keyword>
<gene>
    <name evidence="1" type="ORF">OWV82_018899</name>
</gene>
<protein>
    <submittedName>
        <fullName evidence="1">Telomere-associated protein RIF1</fullName>
    </submittedName>
</protein>
<comment type="caution">
    <text evidence="1">The sequence shown here is derived from an EMBL/GenBank/DDBJ whole genome shotgun (WGS) entry which is preliminary data.</text>
</comment>
<sequence>MSISSDQLEEIKRLISSSFKSKKSFGYSSLLHFQEQSNTNSSSIQALAQKTPCLIASIVADITDSNEEIAVLALKCLRFMIYHPSLVAAILVDDASLVLQSVTKLIMATEMKPACSLGAWCISIQNLEASFLAAHFRSVLQAVVHALDNPMVSLSTTFEAMQAVMKLAAQLSEQMREFSHI</sequence>
<dbReference type="EMBL" id="CM051403">
    <property type="protein sequence ID" value="KAJ4709052.1"/>
    <property type="molecule type" value="Genomic_DNA"/>
</dbReference>
<accession>A0ACC1XD44</accession>
<name>A0ACC1XD44_MELAZ</name>
<reference evidence="1 2" key="1">
    <citation type="journal article" date="2023" name="Science">
        <title>Complex scaffold remodeling in plant triterpene biosynthesis.</title>
        <authorList>
            <person name="De La Pena R."/>
            <person name="Hodgson H."/>
            <person name="Liu J.C."/>
            <person name="Stephenson M.J."/>
            <person name="Martin A.C."/>
            <person name="Owen C."/>
            <person name="Harkess A."/>
            <person name="Leebens-Mack J."/>
            <person name="Jimenez L.E."/>
            <person name="Osbourn A."/>
            <person name="Sattely E.S."/>
        </authorList>
    </citation>
    <scope>NUCLEOTIDE SEQUENCE [LARGE SCALE GENOMIC DNA]</scope>
    <source>
        <strain evidence="2">cv. JPN11</strain>
        <tissue evidence="1">Leaf</tissue>
    </source>
</reference>
<evidence type="ECO:0000313" key="1">
    <source>
        <dbReference type="EMBL" id="KAJ4709052.1"/>
    </source>
</evidence>
<dbReference type="Proteomes" id="UP001164539">
    <property type="component" value="Chromosome 10"/>
</dbReference>
<organism evidence="1 2">
    <name type="scientific">Melia azedarach</name>
    <name type="common">Chinaberry tree</name>
    <dbReference type="NCBI Taxonomy" id="155640"/>
    <lineage>
        <taxon>Eukaryota</taxon>
        <taxon>Viridiplantae</taxon>
        <taxon>Streptophyta</taxon>
        <taxon>Embryophyta</taxon>
        <taxon>Tracheophyta</taxon>
        <taxon>Spermatophyta</taxon>
        <taxon>Magnoliopsida</taxon>
        <taxon>eudicotyledons</taxon>
        <taxon>Gunneridae</taxon>
        <taxon>Pentapetalae</taxon>
        <taxon>rosids</taxon>
        <taxon>malvids</taxon>
        <taxon>Sapindales</taxon>
        <taxon>Meliaceae</taxon>
        <taxon>Melia</taxon>
    </lineage>
</organism>
<proteinExistence type="predicted"/>
<evidence type="ECO:0000313" key="2">
    <source>
        <dbReference type="Proteomes" id="UP001164539"/>
    </source>
</evidence>